<dbReference type="RefSeq" id="WP_235058084.1">
    <property type="nucleotide sequence ID" value="NZ_JAKFHA010000047.1"/>
</dbReference>
<protein>
    <submittedName>
        <fullName evidence="2">Uncharacterized protein</fullName>
    </submittedName>
</protein>
<feature type="compositionally biased region" description="Basic and acidic residues" evidence="1">
    <location>
        <begin position="101"/>
        <end position="114"/>
    </location>
</feature>
<keyword evidence="3" id="KW-1185">Reference proteome</keyword>
<proteinExistence type="predicted"/>
<dbReference type="EMBL" id="JAKFHA010000047">
    <property type="protein sequence ID" value="MCF2533309.1"/>
    <property type="molecule type" value="Genomic_DNA"/>
</dbReference>
<organism evidence="2 3">
    <name type="scientific">Yinghuangia soli</name>
    <dbReference type="NCBI Taxonomy" id="2908204"/>
    <lineage>
        <taxon>Bacteria</taxon>
        <taxon>Bacillati</taxon>
        <taxon>Actinomycetota</taxon>
        <taxon>Actinomycetes</taxon>
        <taxon>Kitasatosporales</taxon>
        <taxon>Streptomycetaceae</taxon>
        <taxon>Yinghuangia</taxon>
    </lineage>
</organism>
<feature type="compositionally biased region" description="Pro residues" evidence="1">
    <location>
        <begin position="300"/>
        <end position="310"/>
    </location>
</feature>
<name>A0AA41U8W7_9ACTN</name>
<accession>A0AA41U8W7</accession>
<evidence type="ECO:0000313" key="3">
    <source>
        <dbReference type="Proteomes" id="UP001165378"/>
    </source>
</evidence>
<sequence>MATVVPSGRSTEEGHVQYHELKVLVTEARPGDSDAAAARLVEAGHQVYRCHPRTAGEGDAAEVFATEAGEQAAGRDGDGRPIGGRPASDGTGRADQGNCTDRPDRVDQAGRPDRPASCVAWEPGSRCPLTIADIDLVLDVRTAHGPETTREQGAMCAQLAGVPLVVCGPTDTSNSMLLRADVVCHPDRLQLACVSALSPVGATARRSVEQALRAALAGLGDPPPVAVSLELRDHTVVADVTVAAAPSATTYTRVRTVVRAALARFTPAWPYVPVTVHHAPAHPDTPASRLRPGAAQPGNRPAPPTRPEVP</sequence>
<dbReference type="Proteomes" id="UP001165378">
    <property type="component" value="Unassembled WGS sequence"/>
</dbReference>
<evidence type="ECO:0000256" key="1">
    <source>
        <dbReference type="SAM" id="MobiDB-lite"/>
    </source>
</evidence>
<evidence type="ECO:0000313" key="2">
    <source>
        <dbReference type="EMBL" id="MCF2533309.1"/>
    </source>
</evidence>
<reference evidence="2" key="1">
    <citation type="submission" date="2022-01" db="EMBL/GenBank/DDBJ databases">
        <title>Genome-Based Taxonomic Classification of the Phylum Actinobacteria.</title>
        <authorList>
            <person name="Gao Y."/>
        </authorList>
    </citation>
    <scope>NUCLEOTIDE SEQUENCE</scope>
    <source>
        <strain evidence="2">KLBMP 8922</strain>
    </source>
</reference>
<comment type="caution">
    <text evidence="2">The sequence shown here is derived from an EMBL/GenBank/DDBJ whole genome shotgun (WGS) entry which is preliminary data.</text>
</comment>
<gene>
    <name evidence="2" type="ORF">LZ495_39670</name>
</gene>
<dbReference type="AlphaFoldDB" id="A0AA41U8W7"/>
<feature type="region of interest" description="Disordered" evidence="1">
    <location>
        <begin position="280"/>
        <end position="310"/>
    </location>
</feature>
<feature type="region of interest" description="Disordered" evidence="1">
    <location>
        <begin position="70"/>
        <end position="117"/>
    </location>
</feature>